<dbReference type="Gene3D" id="1.10.1740.10">
    <property type="match status" value="1"/>
</dbReference>
<dbReference type="InterPro" id="IPR013324">
    <property type="entry name" value="RNA_pol_sigma_r3/r4-like"/>
</dbReference>
<keyword evidence="10" id="KW-1185">Reference proteome</keyword>
<proteinExistence type="inferred from homology"/>
<keyword evidence="5 6" id="KW-0804">Transcription</keyword>
<evidence type="ECO:0000313" key="10">
    <source>
        <dbReference type="Proteomes" id="UP001163821"/>
    </source>
</evidence>
<evidence type="ECO:0000256" key="6">
    <source>
        <dbReference type="RuleBase" id="RU000716"/>
    </source>
</evidence>
<evidence type="ECO:0000256" key="1">
    <source>
        <dbReference type="ARBA" id="ARBA00010641"/>
    </source>
</evidence>
<dbReference type="GO" id="GO:0003677">
    <property type="term" value="F:DNA binding"/>
    <property type="evidence" value="ECO:0007669"/>
    <property type="project" value="UniProtKB-KW"/>
</dbReference>
<dbReference type="EMBL" id="JAPAAF010000005">
    <property type="protein sequence ID" value="MCW0482168.1"/>
    <property type="molecule type" value="Genomic_DNA"/>
</dbReference>
<keyword evidence="2 6" id="KW-0805">Transcription regulation</keyword>
<evidence type="ECO:0000259" key="8">
    <source>
        <dbReference type="Pfam" id="PF08281"/>
    </source>
</evidence>
<feature type="domain" description="RNA polymerase sigma-70 region 2" evidence="7">
    <location>
        <begin position="21"/>
        <end position="89"/>
    </location>
</feature>
<dbReference type="InterPro" id="IPR036388">
    <property type="entry name" value="WH-like_DNA-bd_sf"/>
</dbReference>
<dbReference type="GO" id="GO:0006352">
    <property type="term" value="P:DNA-templated transcription initiation"/>
    <property type="evidence" value="ECO:0007669"/>
    <property type="project" value="InterPro"/>
</dbReference>
<dbReference type="PROSITE" id="PS01063">
    <property type="entry name" value="SIGMA70_ECF"/>
    <property type="match status" value="1"/>
</dbReference>
<dbReference type="Gene3D" id="1.10.10.10">
    <property type="entry name" value="Winged helix-like DNA-binding domain superfamily/Winged helix DNA-binding domain"/>
    <property type="match status" value="1"/>
</dbReference>
<accession>A0AA41Y9Y4</accession>
<dbReference type="GO" id="GO:0016987">
    <property type="term" value="F:sigma factor activity"/>
    <property type="evidence" value="ECO:0007669"/>
    <property type="project" value="UniProtKB-KW"/>
</dbReference>
<dbReference type="InterPro" id="IPR013325">
    <property type="entry name" value="RNA_pol_sigma_r2"/>
</dbReference>
<dbReference type="InterPro" id="IPR000838">
    <property type="entry name" value="RNA_pol_sigma70_ECF_CS"/>
</dbReference>
<feature type="domain" description="RNA polymerase sigma factor 70 region 4 type 2" evidence="8">
    <location>
        <begin position="125"/>
        <end position="177"/>
    </location>
</feature>
<comment type="similarity">
    <text evidence="1 6">Belongs to the sigma-70 factor family. ECF subfamily.</text>
</comment>
<dbReference type="InterPro" id="IPR014284">
    <property type="entry name" value="RNA_pol_sigma-70_dom"/>
</dbReference>
<dbReference type="InterPro" id="IPR039425">
    <property type="entry name" value="RNA_pol_sigma-70-like"/>
</dbReference>
<evidence type="ECO:0000313" key="9">
    <source>
        <dbReference type="EMBL" id="MCW0482168.1"/>
    </source>
</evidence>
<dbReference type="SUPFAM" id="SSF88946">
    <property type="entry name" value="Sigma2 domain of RNA polymerase sigma factors"/>
    <property type="match status" value="1"/>
</dbReference>
<dbReference type="InterPro" id="IPR007627">
    <property type="entry name" value="RNA_pol_sigma70_r2"/>
</dbReference>
<dbReference type="NCBIfam" id="TIGR02937">
    <property type="entry name" value="sigma70-ECF"/>
    <property type="match status" value="1"/>
</dbReference>
<evidence type="ECO:0000256" key="2">
    <source>
        <dbReference type="ARBA" id="ARBA00023015"/>
    </source>
</evidence>
<dbReference type="InterPro" id="IPR013249">
    <property type="entry name" value="RNA_pol_sigma70_r4_t2"/>
</dbReference>
<sequence>MNDQELVRSVISGNEKAFQVLVEQHQQMVLNTCMGLVHQRNDAEDLAQEVFVEVYRSMAGFRSDSKLSTWIYRIAINKSLNFIRDNKRRKLFRSFETIFGQGQPNLPSESSSDRPDRGLENKQRRERLHAAIDSLPERQRVAFTLNKFEDLPYQKIAEVMGLSLASVESLIHRAKLNLQKKLYKCYKKDD</sequence>
<dbReference type="PANTHER" id="PTHR43133">
    <property type="entry name" value="RNA POLYMERASE ECF-TYPE SIGMA FACTO"/>
    <property type="match status" value="1"/>
</dbReference>
<organism evidence="9 10">
    <name type="scientific">Gaoshiqia sediminis</name>
    <dbReference type="NCBI Taxonomy" id="2986998"/>
    <lineage>
        <taxon>Bacteria</taxon>
        <taxon>Pseudomonadati</taxon>
        <taxon>Bacteroidota</taxon>
        <taxon>Bacteroidia</taxon>
        <taxon>Marinilabiliales</taxon>
        <taxon>Prolixibacteraceae</taxon>
        <taxon>Gaoshiqia</taxon>
    </lineage>
</organism>
<protein>
    <recommendedName>
        <fullName evidence="6">RNA polymerase sigma factor</fullName>
    </recommendedName>
</protein>
<dbReference type="RefSeq" id="WP_282590774.1">
    <property type="nucleotide sequence ID" value="NZ_JAPAAF010000005.1"/>
</dbReference>
<evidence type="ECO:0000256" key="3">
    <source>
        <dbReference type="ARBA" id="ARBA00023082"/>
    </source>
</evidence>
<keyword evidence="4 6" id="KW-0238">DNA-binding</keyword>
<comment type="caution">
    <text evidence="9">The sequence shown here is derived from an EMBL/GenBank/DDBJ whole genome shotgun (WGS) entry which is preliminary data.</text>
</comment>
<evidence type="ECO:0000256" key="5">
    <source>
        <dbReference type="ARBA" id="ARBA00023163"/>
    </source>
</evidence>
<reference evidence="9" key="1">
    <citation type="submission" date="2022-10" db="EMBL/GenBank/DDBJ databases">
        <title>Gaoshiqiia sediminis gen. nov., sp. nov., isolated from coastal sediment.</title>
        <authorList>
            <person name="Yu W.X."/>
            <person name="Mu D.S."/>
            <person name="Du J.Z."/>
            <person name="Liang Y.Q."/>
        </authorList>
    </citation>
    <scope>NUCLEOTIDE SEQUENCE</scope>
    <source>
        <strain evidence="9">A06</strain>
    </source>
</reference>
<name>A0AA41Y9Y4_9BACT</name>
<dbReference type="Pfam" id="PF08281">
    <property type="entry name" value="Sigma70_r4_2"/>
    <property type="match status" value="1"/>
</dbReference>
<keyword evidence="3 6" id="KW-0731">Sigma factor</keyword>
<dbReference type="AlphaFoldDB" id="A0AA41Y9Y4"/>
<gene>
    <name evidence="9" type="ORF">N2K84_05460</name>
</gene>
<dbReference type="SUPFAM" id="SSF88659">
    <property type="entry name" value="Sigma3 and sigma4 domains of RNA polymerase sigma factors"/>
    <property type="match status" value="1"/>
</dbReference>
<evidence type="ECO:0000259" key="7">
    <source>
        <dbReference type="Pfam" id="PF04542"/>
    </source>
</evidence>
<dbReference type="Proteomes" id="UP001163821">
    <property type="component" value="Unassembled WGS sequence"/>
</dbReference>
<dbReference type="Pfam" id="PF04542">
    <property type="entry name" value="Sigma70_r2"/>
    <property type="match status" value="1"/>
</dbReference>
<dbReference type="PANTHER" id="PTHR43133:SF51">
    <property type="entry name" value="RNA POLYMERASE SIGMA FACTOR"/>
    <property type="match status" value="1"/>
</dbReference>
<evidence type="ECO:0000256" key="4">
    <source>
        <dbReference type="ARBA" id="ARBA00023125"/>
    </source>
</evidence>
<dbReference type="CDD" id="cd06171">
    <property type="entry name" value="Sigma70_r4"/>
    <property type="match status" value="1"/>
</dbReference>